<evidence type="ECO:0000256" key="7">
    <source>
        <dbReference type="ARBA" id="ARBA00022511"/>
    </source>
</evidence>
<dbReference type="VEuPathDB" id="FungiDB:H257_02011"/>
<comment type="similarity">
    <text evidence="5">Belongs to the centrin family.</text>
</comment>
<dbReference type="SMART" id="SM00220">
    <property type="entry name" value="S_TKc"/>
    <property type="match status" value="1"/>
</dbReference>
<evidence type="ECO:0000256" key="26">
    <source>
        <dbReference type="SAM" id="MobiDB-lite"/>
    </source>
</evidence>
<feature type="domain" description="Protein kinase" evidence="27">
    <location>
        <begin position="86"/>
        <end position="343"/>
    </location>
</feature>
<comment type="cofactor">
    <cofactor evidence="1">
        <name>Mg(2+)</name>
        <dbReference type="ChEBI" id="CHEBI:18420"/>
    </cofactor>
</comment>
<dbReference type="InterPro" id="IPR000719">
    <property type="entry name" value="Prot_kinase_dom"/>
</dbReference>
<dbReference type="FunFam" id="1.10.510.10:FF:000398">
    <property type="entry name" value="Calcium-dependent protein kinase 1"/>
    <property type="match status" value="1"/>
</dbReference>
<dbReference type="Proteomes" id="UP000469452">
    <property type="component" value="Unassembled WGS sequence"/>
</dbReference>
<keyword evidence="11" id="KW-0677">Repeat</keyword>
<evidence type="ECO:0000256" key="24">
    <source>
        <dbReference type="ARBA" id="ARBA00068067"/>
    </source>
</evidence>
<evidence type="ECO:0000256" key="19">
    <source>
        <dbReference type="ARBA" id="ARBA00023139"/>
    </source>
</evidence>
<evidence type="ECO:0000256" key="16">
    <source>
        <dbReference type="ARBA" id="ARBA00022846"/>
    </source>
</evidence>
<reference evidence="29 30" key="1">
    <citation type="submission" date="2019-06" db="EMBL/GenBank/DDBJ databases">
        <title>Genomics analysis of Aphanomyces spp. identifies a new class of oomycete effector associated with host adaptation.</title>
        <authorList>
            <person name="Gaulin E."/>
        </authorList>
    </citation>
    <scope>NUCLEOTIDE SEQUENCE [LARGE SCALE GENOMIC DNA]</scope>
    <source>
        <strain evidence="29 30">E</strain>
    </source>
</reference>
<dbReference type="Pfam" id="PF13499">
    <property type="entry name" value="EF-hand_7"/>
    <property type="match status" value="1"/>
</dbReference>
<keyword evidence="6" id="KW-1003">Cell membrane</keyword>
<feature type="compositionally biased region" description="Polar residues" evidence="26">
    <location>
        <begin position="1"/>
        <end position="10"/>
    </location>
</feature>
<keyword evidence="7" id="KW-1032">Host cell membrane</keyword>
<dbReference type="GO" id="GO:0020005">
    <property type="term" value="C:symbiont-containing vacuole membrane"/>
    <property type="evidence" value="ECO:0007669"/>
    <property type="project" value="UniProtKB-SubCell"/>
</dbReference>
<dbReference type="AlphaFoldDB" id="A0A6A5AF88"/>
<evidence type="ECO:0000256" key="9">
    <source>
        <dbReference type="ARBA" id="ARBA00022679"/>
    </source>
</evidence>
<feature type="region of interest" description="Disordered" evidence="26">
    <location>
        <begin position="1"/>
        <end position="59"/>
    </location>
</feature>
<dbReference type="PROSITE" id="PS00107">
    <property type="entry name" value="PROTEIN_KINASE_ATP"/>
    <property type="match status" value="1"/>
</dbReference>
<evidence type="ECO:0000256" key="3">
    <source>
        <dbReference type="ARBA" id="ARBA00004342"/>
    </source>
</evidence>
<evidence type="ECO:0000256" key="4">
    <source>
        <dbReference type="ARBA" id="ARBA00004425"/>
    </source>
</evidence>
<comment type="caution">
    <text evidence="29">The sequence shown here is derived from an EMBL/GenBank/DDBJ whole genome shotgun (WGS) entry which is preliminary data.</text>
</comment>
<dbReference type="InterPro" id="IPR017441">
    <property type="entry name" value="Protein_kinase_ATP_BS"/>
</dbReference>
<evidence type="ECO:0000256" key="21">
    <source>
        <dbReference type="ARBA" id="ARBA00023288"/>
    </source>
</evidence>
<comment type="subcellular location">
    <subcellularLocation>
        <location evidence="3">Cell membrane</location>
        <topology evidence="3">Lipid-anchor</topology>
        <orientation evidence="3">Cytoplasmic side</orientation>
    </subcellularLocation>
    <subcellularLocation>
        <location evidence="2">Cell projection</location>
        <location evidence="2">Cilium</location>
        <location evidence="2">Flagellum</location>
    </subcellularLocation>
    <subcellularLocation>
        <location evidence="4">Host cell membrane</location>
        <topology evidence="4">Lipid-anchor</topology>
    </subcellularLocation>
    <subcellularLocation>
        <location evidence="23">Parasitophorous vacuole membrane</location>
        <topology evidence="23">Lipid-anchor</topology>
    </subcellularLocation>
</comment>
<dbReference type="PROSITE" id="PS00108">
    <property type="entry name" value="PROTEIN_KINASE_ST"/>
    <property type="match status" value="1"/>
</dbReference>
<dbReference type="FunFam" id="1.10.238.10:FF:000178">
    <property type="entry name" value="Calmodulin-2 A"/>
    <property type="match status" value="1"/>
</dbReference>
<keyword evidence="15 25" id="KW-0067">ATP-binding</keyword>
<organism evidence="29 30">
    <name type="scientific">Aphanomyces astaci</name>
    <name type="common">Crayfish plague agent</name>
    <dbReference type="NCBI Taxonomy" id="112090"/>
    <lineage>
        <taxon>Eukaryota</taxon>
        <taxon>Sar</taxon>
        <taxon>Stramenopiles</taxon>
        <taxon>Oomycota</taxon>
        <taxon>Saprolegniomycetes</taxon>
        <taxon>Saprolegniales</taxon>
        <taxon>Verrucalvaceae</taxon>
        <taxon>Aphanomyces</taxon>
    </lineage>
</organism>
<dbReference type="Gene3D" id="3.30.200.20">
    <property type="entry name" value="Phosphorylase Kinase, domain 1"/>
    <property type="match status" value="1"/>
</dbReference>
<keyword evidence="9" id="KW-0808">Transferase</keyword>
<sequence>MGNKASTGEGKQSRRNRQVGVPQPGTPPRQQPSPPGSSLAVAPSATSKPLPPPVPLPVVNKTPAAQAPLSKDNITGNIGDVFAVYNVEKKELGHGHYGTVRIGTHKVSGAKVAIKTIPKVKVSRPETLRREIEILRTVDHPNIIKLFEVFEDTRHLHLVTELCTGGELFDRIIARGHYTEADAAKLVRKILDAVKHCHDREICHRDLKPENFLFATKDETAELKVIDFGLSRTDVGGTGDSFMTTRVGTPYYIAPEVLGRHYDKSCDLWSIGVITYILLCGYPPFYGDSDPEIFSSVRTGKYSYDTPEWVGVSAEAKDLINHLLLLNPSKRLTAAQALQHPWLSGSAPSTERSLNGTILGSLKRFQGHNKLKKVALAVIADQLTGHEINELKKQFQKIDVDGNGVITMQELAVAVRDMGQDVLEGEVLTLLQGIDIDGDGSLDYKEFLAATVKRNTFNKQEYLAQVLIHQIYGSILCIDFCMSSSVTLIQVTHEFDAFNYFDTKKQGVITKDDLVRFMGSEDHAQEVMDEIDTNGDGAISFDEFCAMMQHKNLGDEGTPRGDKAGVGFGGDAGAAGVAGQTTEL</sequence>
<keyword evidence="19" id="KW-0564">Palmitate</keyword>
<dbReference type="SUPFAM" id="SSF56112">
    <property type="entry name" value="Protein kinase-like (PK-like)"/>
    <property type="match status" value="1"/>
</dbReference>
<evidence type="ECO:0000259" key="27">
    <source>
        <dbReference type="PROSITE" id="PS50011"/>
    </source>
</evidence>
<dbReference type="Gene3D" id="1.10.510.10">
    <property type="entry name" value="Transferase(Phosphotransferase) domain 1"/>
    <property type="match status" value="1"/>
</dbReference>
<keyword evidence="10" id="KW-0519">Myristate</keyword>
<dbReference type="GO" id="GO:0031514">
    <property type="term" value="C:motile cilium"/>
    <property type="evidence" value="ECO:0007669"/>
    <property type="project" value="UniProtKB-SubCell"/>
</dbReference>
<dbReference type="GO" id="GO:0020002">
    <property type="term" value="C:host cell plasma membrane"/>
    <property type="evidence" value="ECO:0007669"/>
    <property type="project" value="UniProtKB-SubCell"/>
</dbReference>
<keyword evidence="13" id="KW-0418">Kinase</keyword>
<evidence type="ECO:0000256" key="17">
    <source>
        <dbReference type="ARBA" id="ARBA00022870"/>
    </source>
</evidence>
<evidence type="ECO:0000256" key="5">
    <source>
        <dbReference type="ARBA" id="ARBA00005253"/>
    </source>
</evidence>
<comment type="similarity">
    <text evidence="22">Belongs to the protein kinase superfamily. Ser/Thr protein kinase family. CDPK subfamily.</text>
</comment>
<dbReference type="FunFam" id="3.30.200.20:FF:000880">
    <property type="entry name" value="Predicted protein"/>
    <property type="match status" value="1"/>
</dbReference>
<evidence type="ECO:0000256" key="11">
    <source>
        <dbReference type="ARBA" id="ARBA00022737"/>
    </source>
</evidence>
<keyword evidence="16" id="KW-0282">Flagellum</keyword>
<dbReference type="SMART" id="SM00054">
    <property type="entry name" value="EFh"/>
    <property type="match status" value="4"/>
</dbReference>
<keyword evidence="17" id="KW-1043">Host membrane</keyword>
<dbReference type="InterPro" id="IPR002048">
    <property type="entry name" value="EF_hand_dom"/>
</dbReference>
<dbReference type="GO" id="GO:0005509">
    <property type="term" value="F:calcium ion binding"/>
    <property type="evidence" value="ECO:0007669"/>
    <property type="project" value="InterPro"/>
</dbReference>
<gene>
    <name evidence="29" type="ORF">AaE_005761</name>
</gene>
<feature type="domain" description="EF-hand" evidence="28">
    <location>
        <begin position="386"/>
        <end position="421"/>
    </location>
</feature>
<feature type="compositionally biased region" description="Low complexity" evidence="26">
    <location>
        <begin position="36"/>
        <end position="48"/>
    </location>
</feature>
<keyword evidence="21" id="KW-0449">Lipoprotein</keyword>
<evidence type="ECO:0000256" key="10">
    <source>
        <dbReference type="ARBA" id="ARBA00022707"/>
    </source>
</evidence>
<dbReference type="GO" id="GO:0005886">
    <property type="term" value="C:plasma membrane"/>
    <property type="evidence" value="ECO:0007669"/>
    <property type="project" value="UniProtKB-SubCell"/>
</dbReference>
<evidence type="ECO:0000256" key="6">
    <source>
        <dbReference type="ARBA" id="ARBA00022475"/>
    </source>
</evidence>
<feature type="domain" description="EF-hand" evidence="28">
    <location>
        <begin position="422"/>
        <end position="457"/>
    </location>
</feature>
<dbReference type="InterPro" id="IPR050205">
    <property type="entry name" value="CDPK_Ser/Thr_kinases"/>
</dbReference>
<evidence type="ECO:0000256" key="8">
    <source>
        <dbReference type="ARBA" id="ARBA00022527"/>
    </source>
</evidence>
<protein>
    <recommendedName>
        <fullName evidence="24">Calcium-dependent protein kinase 1</fullName>
    </recommendedName>
</protein>
<evidence type="ECO:0000256" key="23">
    <source>
        <dbReference type="ARBA" id="ARBA00060437"/>
    </source>
</evidence>
<dbReference type="SUPFAM" id="SSF47473">
    <property type="entry name" value="EF-hand"/>
    <property type="match status" value="1"/>
</dbReference>
<evidence type="ECO:0000256" key="12">
    <source>
        <dbReference type="ARBA" id="ARBA00022741"/>
    </source>
</evidence>
<feature type="domain" description="EF-hand" evidence="28">
    <location>
        <begin position="519"/>
        <end position="554"/>
    </location>
</feature>
<dbReference type="PROSITE" id="PS50222">
    <property type="entry name" value="EF_HAND_2"/>
    <property type="match status" value="3"/>
</dbReference>
<keyword evidence="18" id="KW-0969">Cilium</keyword>
<dbReference type="InterPro" id="IPR011992">
    <property type="entry name" value="EF-hand-dom_pair"/>
</dbReference>
<keyword evidence="17" id="KW-0472">Membrane</keyword>
<dbReference type="PROSITE" id="PS50011">
    <property type="entry name" value="PROTEIN_KINASE_DOM"/>
    <property type="match status" value="1"/>
</dbReference>
<dbReference type="PANTHER" id="PTHR24349">
    <property type="entry name" value="SERINE/THREONINE-PROTEIN KINASE"/>
    <property type="match status" value="1"/>
</dbReference>
<dbReference type="InterPro" id="IPR018247">
    <property type="entry name" value="EF_Hand_1_Ca_BS"/>
</dbReference>
<dbReference type="PROSITE" id="PS00018">
    <property type="entry name" value="EF_HAND_1"/>
    <property type="match status" value="3"/>
</dbReference>
<dbReference type="Pfam" id="PF13833">
    <property type="entry name" value="EF-hand_8"/>
    <property type="match status" value="1"/>
</dbReference>
<keyword evidence="12 25" id="KW-0547">Nucleotide-binding</keyword>
<proteinExistence type="inferred from homology"/>
<dbReference type="GO" id="GO:0005524">
    <property type="term" value="F:ATP binding"/>
    <property type="evidence" value="ECO:0007669"/>
    <property type="project" value="UniProtKB-UniRule"/>
</dbReference>
<evidence type="ECO:0000256" key="2">
    <source>
        <dbReference type="ARBA" id="ARBA00004230"/>
    </source>
</evidence>
<dbReference type="EMBL" id="VJMI01011261">
    <property type="protein sequence ID" value="KAF0753282.1"/>
    <property type="molecule type" value="Genomic_DNA"/>
</dbReference>
<dbReference type="InterPro" id="IPR011009">
    <property type="entry name" value="Kinase-like_dom_sf"/>
</dbReference>
<keyword evidence="8" id="KW-0723">Serine/threonine-protein kinase</keyword>
<evidence type="ECO:0000256" key="15">
    <source>
        <dbReference type="ARBA" id="ARBA00022840"/>
    </source>
</evidence>
<evidence type="ECO:0000256" key="25">
    <source>
        <dbReference type="PROSITE-ProRule" id="PRU10141"/>
    </source>
</evidence>
<keyword evidence="14" id="KW-0106">Calcium</keyword>
<evidence type="ECO:0000256" key="14">
    <source>
        <dbReference type="ARBA" id="ARBA00022837"/>
    </source>
</evidence>
<accession>A0A6A5AF88</accession>
<name>A0A6A5AF88_APHAT</name>
<evidence type="ECO:0000313" key="29">
    <source>
        <dbReference type="EMBL" id="KAF0753282.1"/>
    </source>
</evidence>
<keyword evidence="20" id="KW-0966">Cell projection</keyword>
<feature type="binding site" evidence="25">
    <location>
        <position position="115"/>
    </location>
    <ligand>
        <name>ATP</name>
        <dbReference type="ChEBI" id="CHEBI:30616"/>
    </ligand>
</feature>
<dbReference type="Gene3D" id="1.10.238.10">
    <property type="entry name" value="EF-hand"/>
    <property type="match status" value="1"/>
</dbReference>
<evidence type="ECO:0000256" key="18">
    <source>
        <dbReference type="ARBA" id="ARBA00023069"/>
    </source>
</evidence>
<evidence type="ECO:0000313" key="30">
    <source>
        <dbReference type="Proteomes" id="UP000469452"/>
    </source>
</evidence>
<evidence type="ECO:0000256" key="1">
    <source>
        <dbReference type="ARBA" id="ARBA00001946"/>
    </source>
</evidence>
<dbReference type="CDD" id="cd05117">
    <property type="entry name" value="STKc_CAMK"/>
    <property type="match status" value="1"/>
</dbReference>
<evidence type="ECO:0000256" key="22">
    <source>
        <dbReference type="ARBA" id="ARBA00024334"/>
    </source>
</evidence>
<evidence type="ECO:0000256" key="13">
    <source>
        <dbReference type="ARBA" id="ARBA00022777"/>
    </source>
</evidence>
<dbReference type="CDD" id="cd00051">
    <property type="entry name" value="EFh"/>
    <property type="match status" value="2"/>
</dbReference>
<dbReference type="GO" id="GO:0004674">
    <property type="term" value="F:protein serine/threonine kinase activity"/>
    <property type="evidence" value="ECO:0007669"/>
    <property type="project" value="UniProtKB-KW"/>
</dbReference>
<dbReference type="Pfam" id="PF00069">
    <property type="entry name" value="Pkinase"/>
    <property type="match status" value="1"/>
</dbReference>
<evidence type="ECO:0000256" key="20">
    <source>
        <dbReference type="ARBA" id="ARBA00023273"/>
    </source>
</evidence>
<evidence type="ECO:0000259" key="28">
    <source>
        <dbReference type="PROSITE" id="PS50222"/>
    </source>
</evidence>
<dbReference type="InterPro" id="IPR008271">
    <property type="entry name" value="Ser/Thr_kinase_AS"/>
</dbReference>
<feature type="compositionally biased region" description="Pro residues" evidence="26">
    <location>
        <begin position="24"/>
        <end position="35"/>
    </location>
</feature>